<organism evidence="1 2">
    <name type="scientific">Nonomuraea antimicrobica</name>
    <dbReference type="NCBI Taxonomy" id="561173"/>
    <lineage>
        <taxon>Bacteria</taxon>
        <taxon>Bacillati</taxon>
        <taxon>Actinomycetota</taxon>
        <taxon>Actinomycetes</taxon>
        <taxon>Streptosporangiales</taxon>
        <taxon>Streptosporangiaceae</taxon>
        <taxon>Nonomuraea</taxon>
    </lineage>
</organism>
<reference evidence="2" key="1">
    <citation type="journal article" date="2019" name="Int. J. Syst. Evol. Microbiol.">
        <title>The Global Catalogue of Microorganisms (GCM) 10K type strain sequencing project: providing services to taxonomists for standard genome sequencing and annotation.</title>
        <authorList>
            <consortium name="The Broad Institute Genomics Platform"/>
            <consortium name="The Broad Institute Genome Sequencing Center for Infectious Disease"/>
            <person name="Wu L."/>
            <person name="Ma J."/>
        </authorList>
    </citation>
    <scope>NUCLEOTIDE SEQUENCE [LARGE SCALE GENOMIC DNA]</scope>
    <source>
        <strain evidence="2">JCM 16904</strain>
    </source>
</reference>
<dbReference type="Proteomes" id="UP001500902">
    <property type="component" value="Unassembled WGS sequence"/>
</dbReference>
<accession>A0ABP7E6C3</accession>
<name>A0ABP7E6C3_9ACTN</name>
<gene>
    <name evidence="1" type="ORF">GCM10022224_095700</name>
</gene>
<comment type="caution">
    <text evidence="1">The sequence shown here is derived from an EMBL/GenBank/DDBJ whole genome shotgun (WGS) entry which is preliminary data.</text>
</comment>
<keyword evidence="2" id="KW-1185">Reference proteome</keyword>
<proteinExistence type="predicted"/>
<evidence type="ECO:0000313" key="2">
    <source>
        <dbReference type="Proteomes" id="UP001500902"/>
    </source>
</evidence>
<evidence type="ECO:0008006" key="3">
    <source>
        <dbReference type="Google" id="ProtNLM"/>
    </source>
</evidence>
<dbReference type="EMBL" id="BAAAZP010000226">
    <property type="protein sequence ID" value="GAA3714906.1"/>
    <property type="molecule type" value="Genomic_DNA"/>
</dbReference>
<dbReference type="Gene3D" id="2.160.20.10">
    <property type="entry name" value="Single-stranded right-handed beta-helix, Pectin lyase-like"/>
    <property type="match status" value="1"/>
</dbReference>
<dbReference type="InterPro" id="IPR012334">
    <property type="entry name" value="Pectin_lyas_fold"/>
</dbReference>
<sequence>MRGGDVGLYAYAASAGWETTLLDCRFEGQRRASVAMFNDAKLVVVRAVFADAPRAFESAPDQWQHLYVQDSCFQDLGDVAVALNDSASIPGADDERILRSNQLTLLNCAASGTRDLLLLTRSGSRTSGPAASARIRELTYGLRVERALGARESRREGVHADVVPGAPATWIRSLLRSDTPAPPPTGEWVSVADVAARMGRTIGKGQDDLSVFQASVDRHDTVYVPMGQYVMSGTLRRRRTSTLIGLHPRQTWLPAVDGHPGFSDPAAPRALVSTPRGGRNTVTGLGLDTARQTPGSVNLLWQSGAGSYLADITTQFVKWHPADAPTGNPGYTYRGAHKHGIWVRGGGGTFASVWSINGWAENGLLVEDTDVPARLYELSVEHHETREVVLRGVSGRHFLGL</sequence>
<dbReference type="RefSeq" id="WP_344895266.1">
    <property type="nucleotide sequence ID" value="NZ_BAAAZP010000226.1"/>
</dbReference>
<protein>
    <recommendedName>
        <fullName evidence="3">Pectate lyase superfamily protein</fullName>
    </recommendedName>
</protein>
<evidence type="ECO:0000313" key="1">
    <source>
        <dbReference type="EMBL" id="GAA3714906.1"/>
    </source>
</evidence>